<evidence type="ECO:0008006" key="5">
    <source>
        <dbReference type="Google" id="ProtNLM"/>
    </source>
</evidence>
<evidence type="ECO:0000313" key="4">
    <source>
        <dbReference type="Proteomes" id="UP001225576"/>
    </source>
</evidence>
<feature type="region of interest" description="Disordered" evidence="2">
    <location>
        <begin position="1"/>
        <end position="51"/>
    </location>
</feature>
<keyword evidence="1" id="KW-0175">Coiled coil</keyword>
<dbReference type="RefSeq" id="WP_285321500.1">
    <property type="nucleotide sequence ID" value="NZ_JASPDQ010000014.1"/>
</dbReference>
<comment type="caution">
    <text evidence="3">The sequence shown here is derived from an EMBL/GenBank/DDBJ whole genome shotgun (WGS) entry which is preliminary data.</text>
</comment>
<dbReference type="Proteomes" id="UP001225576">
    <property type="component" value="Unassembled WGS sequence"/>
</dbReference>
<accession>A0AAW6ZMB9</accession>
<proteinExistence type="predicted"/>
<name>A0AAW6ZMB9_9ACTO</name>
<dbReference type="AlphaFoldDB" id="A0AAW6ZMB9"/>
<gene>
    <name evidence="3" type="ORF">QP858_06525</name>
</gene>
<evidence type="ECO:0000313" key="3">
    <source>
        <dbReference type="EMBL" id="MDK8602107.1"/>
    </source>
</evidence>
<organism evidence="3 4">
    <name type="scientific">Trueperella bernardiae</name>
    <dbReference type="NCBI Taxonomy" id="59561"/>
    <lineage>
        <taxon>Bacteria</taxon>
        <taxon>Bacillati</taxon>
        <taxon>Actinomycetota</taxon>
        <taxon>Actinomycetes</taxon>
        <taxon>Actinomycetales</taxon>
        <taxon>Actinomycetaceae</taxon>
        <taxon>Trueperella</taxon>
    </lineage>
</organism>
<protein>
    <recommendedName>
        <fullName evidence="5">Scaffolding protein</fullName>
    </recommendedName>
</protein>
<reference evidence="3" key="1">
    <citation type="submission" date="2023-05" db="EMBL/GenBank/DDBJ databases">
        <title>Genomic Catalog of Human Bladder Bacteria.</title>
        <authorList>
            <person name="Du J."/>
        </authorList>
    </citation>
    <scope>NUCLEOTIDE SEQUENCE</scope>
    <source>
        <strain evidence="3">UMB1304A</strain>
    </source>
</reference>
<evidence type="ECO:0000256" key="2">
    <source>
        <dbReference type="SAM" id="MobiDB-lite"/>
    </source>
</evidence>
<sequence length="182" mass="19259">MSDATANTANVESTEADKDTVMDETPTTVVDNTPAREGEGKPAAPWDGETFDADRAAVLVANLRAENKDLREKAKKAESDRITELETALAERDAQLASARNERTKETLLVERGLPLNLIGALAGEDERAWEEMADMLKALKVEGVPVGSEKVVPDPVQSAVGATAGGDAARLALANQLFSGS</sequence>
<feature type="compositionally biased region" description="Polar residues" evidence="2">
    <location>
        <begin position="1"/>
        <end position="13"/>
    </location>
</feature>
<feature type="coiled-coil region" evidence="1">
    <location>
        <begin position="53"/>
        <end position="102"/>
    </location>
</feature>
<evidence type="ECO:0000256" key="1">
    <source>
        <dbReference type="SAM" id="Coils"/>
    </source>
</evidence>
<dbReference type="EMBL" id="JASPDQ010000014">
    <property type="protein sequence ID" value="MDK8602107.1"/>
    <property type="molecule type" value="Genomic_DNA"/>
</dbReference>